<feature type="transmembrane region" description="Helical" evidence="7">
    <location>
        <begin position="225"/>
        <end position="248"/>
    </location>
</feature>
<feature type="transmembrane region" description="Helical" evidence="7">
    <location>
        <begin position="185"/>
        <end position="204"/>
    </location>
</feature>
<evidence type="ECO:0000256" key="2">
    <source>
        <dbReference type="ARBA" id="ARBA00022448"/>
    </source>
</evidence>
<name>A0ABS2CPK8_9MICO</name>
<keyword evidence="2" id="KW-0813">Transport</keyword>
<feature type="transmembrane region" description="Helical" evidence="7">
    <location>
        <begin position="350"/>
        <end position="373"/>
    </location>
</feature>
<evidence type="ECO:0000313" key="10">
    <source>
        <dbReference type="Proteomes" id="UP001430172"/>
    </source>
</evidence>
<comment type="subcellular location">
    <subcellularLocation>
        <location evidence="1">Cell inner membrane</location>
        <topology evidence="1">Multi-pass membrane protein</topology>
    </subcellularLocation>
</comment>
<feature type="transmembrane region" description="Helical" evidence="7">
    <location>
        <begin position="282"/>
        <end position="306"/>
    </location>
</feature>
<feature type="transmembrane region" description="Helical" evidence="7">
    <location>
        <begin position="68"/>
        <end position="87"/>
    </location>
</feature>
<comment type="caution">
    <text evidence="9">The sequence shown here is derived from an EMBL/GenBank/DDBJ whole genome shotgun (WGS) entry which is preliminary data.</text>
</comment>
<organism evidence="9 10">
    <name type="scientific">Phycicoccus sonneratiae</name>
    <dbReference type="NCBI Taxonomy" id="2807628"/>
    <lineage>
        <taxon>Bacteria</taxon>
        <taxon>Bacillati</taxon>
        <taxon>Actinomycetota</taxon>
        <taxon>Actinomycetes</taxon>
        <taxon>Micrococcales</taxon>
        <taxon>Intrasporangiaceae</taxon>
        <taxon>Phycicoccus</taxon>
    </lineage>
</organism>
<dbReference type="Gene3D" id="1.20.1250.20">
    <property type="entry name" value="MFS general substrate transporter like domains"/>
    <property type="match status" value="1"/>
</dbReference>
<feature type="transmembrane region" description="Helical" evidence="7">
    <location>
        <begin position="462"/>
        <end position="483"/>
    </location>
</feature>
<proteinExistence type="predicted"/>
<evidence type="ECO:0000256" key="7">
    <source>
        <dbReference type="SAM" id="Phobius"/>
    </source>
</evidence>
<dbReference type="Pfam" id="PF07690">
    <property type="entry name" value="MFS_1"/>
    <property type="match status" value="1"/>
</dbReference>
<dbReference type="Gene3D" id="1.20.1720.10">
    <property type="entry name" value="Multidrug resistance protein D"/>
    <property type="match status" value="1"/>
</dbReference>
<feature type="transmembrane region" description="Helical" evidence="7">
    <location>
        <begin position="34"/>
        <end position="56"/>
    </location>
</feature>
<feature type="transmembrane region" description="Helical" evidence="7">
    <location>
        <begin position="379"/>
        <end position="401"/>
    </location>
</feature>
<evidence type="ECO:0000256" key="3">
    <source>
        <dbReference type="ARBA" id="ARBA00022692"/>
    </source>
</evidence>
<feature type="transmembrane region" description="Helical" evidence="7">
    <location>
        <begin position="254"/>
        <end position="270"/>
    </location>
</feature>
<accession>A0ABS2CPK8</accession>
<keyword evidence="4 7" id="KW-1133">Transmembrane helix</keyword>
<dbReference type="EMBL" id="JAFDVD010000017">
    <property type="protein sequence ID" value="MBM6401827.1"/>
    <property type="molecule type" value="Genomic_DNA"/>
</dbReference>
<protein>
    <submittedName>
        <fullName evidence="9">MFS transporter</fullName>
    </submittedName>
</protein>
<feature type="domain" description="Major facilitator superfamily (MFS) profile" evidence="8">
    <location>
        <begin position="34"/>
        <end position="492"/>
    </location>
</feature>
<dbReference type="PANTHER" id="PTHR23501">
    <property type="entry name" value="MAJOR FACILITATOR SUPERFAMILY"/>
    <property type="match status" value="1"/>
</dbReference>
<dbReference type="PROSITE" id="PS50850">
    <property type="entry name" value="MFS"/>
    <property type="match status" value="1"/>
</dbReference>
<dbReference type="PANTHER" id="PTHR23501:SF191">
    <property type="entry name" value="VACUOLAR BASIC AMINO ACID TRANSPORTER 4"/>
    <property type="match status" value="1"/>
</dbReference>
<evidence type="ECO:0000313" key="9">
    <source>
        <dbReference type="EMBL" id="MBM6401827.1"/>
    </source>
</evidence>
<sequence>MRGPGSRVAPQVSSPSTTRVPRASVGLRSERGPVLLSVMLSTGLVAIDATILATAVPAVVRDLGGLSQFPWLFSVYVLAQAVSVPVYGKVADLFGRKTVMLVGVGLFVLGSLLCGLAWSMGALIAFRAVQGLGAGAIQPIGMTIVGDLYTVAERATVQGYIASVWAVSSLVGPTLGGVFSEALTWRWIFFVNLPLGAAAAWMLWRRFSETPRPAAERPRIDVAGTLLLLLGTVALLVALLEGGVLWAWSSPTSVALFVAAVVLLAAFVAVERRAAEPVLPLWVFGHRVVGGAMLVSLVVGVMLLGLTSYVPLYAQGVLGTGAIVAGFALAAMTMGWPVAASTAGRLYLRLGFRTTLLIGSVLAVAGSGLLLAVGPDSSVWLLAGACLVLGLGFGYVASPSLVAAQSSVPWHQRGVATSASIFARSVGSAVGVAAFGAVANTVVRSRLGHNPSDLESLPPGVLGPALGTVFAVAAGVSVTMLLASLVMPREVHEVEATTPS</sequence>
<dbReference type="SUPFAM" id="SSF103473">
    <property type="entry name" value="MFS general substrate transporter"/>
    <property type="match status" value="1"/>
</dbReference>
<feature type="transmembrane region" description="Helical" evidence="7">
    <location>
        <begin position="159"/>
        <end position="179"/>
    </location>
</feature>
<evidence type="ECO:0000256" key="1">
    <source>
        <dbReference type="ARBA" id="ARBA00004429"/>
    </source>
</evidence>
<dbReference type="Proteomes" id="UP001430172">
    <property type="component" value="Unassembled WGS sequence"/>
</dbReference>
<keyword evidence="5 7" id="KW-0472">Membrane</keyword>
<feature type="region of interest" description="Disordered" evidence="6">
    <location>
        <begin position="1"/>
        <end position="24"/>
    </location>
</feature>
<feature type="transmembrane region" description="Helical" evidence="7">
    <location>
        <begin position="312"/>
        <end position="338"/>
    </location>
</feature>
<evidence type="ECO:0000256" key="6">
    <source>
        <dbReference type="SAM" id="MobiDB-lite"/>
    </source>
</evidence>
<evidence type="ECO:0000256" key="5">
    <source>
        <dbReference type="ARBA" id="ARBA00023136"/>
    </source>
</evidence>
<keyword evidence="10" id="KW-1185">Reference proteome</keyword>
<evidence type="ECO:0000256" key="4">
    <source>
        <dbReference type="ARBA" id="ARBA00022989"/>
    </source>
</evidence>
<feature type="transmembrane region" description="Helical" evidence="7">
    <location>
        <begin position="421"/>
        <end position="442"/>
    </location>
</feature>
<keyword evidence="3 7" id="KW-0812">Transmembrane</keyword>
<reference evidence="9" key="1">
    <citation type="submission" date="2021-02" db="EMBL/GenBank/DDBJ databases">
        <title>Phycicoccus sp. MQZ13P-5T, whole genome shotgun sequence.</title>
        <authorList>
            <person name="Tuo L."/>
        </authorList>
    </citation>
    <scope>NUCLEOTIDE SEQUENCE</scope>
    <source>
        <strain evidence="9">MQZ13P-5</strain>
    </source>
</reference>
<gene>
    <name evidence="9" type="ORF">JQN70_15630</name>
</gene>
<feature type="transmembrane region" description="Helical" evidence="7">
    <location>
        <begin position="99"/>
        <end position="126"/>
    </location>
</feature>
<evidence type="ECO:0000259" key="8">
    <source>
        <dbReference type="PROSITE" id="PS50850"/>
    </source>
</evidence>
<dbReference type="CDD" id="cd17502">
    <property type="entry name" value="MFS_Azr1_MDR_like"/>
    <property type="match status" value="1"/>
</dbReference>
<feature type="transmembrane region" description="Helical" evidence="7">
    <location>
        <begin position="132"/>
        <end position="152"/>
    </location>
</feature>
<dbReference type="InterPro" id="IPR011701">
    <property type="entry name" value="MFS"/>
</dbReference>
<dbReference type="InterPro" id="IPR036259">
    <property type="entry name" value="MFS_trans_sf"/>
</dbReference>
<dbReference type="InterPro" id="IPR020846">
    <property type="entry name" value="MFS_dom"/>
</dbReference>